<gene>
    <name evidence="5" type="ORF">SAMN05878391_2347</name>
</gene>
<dbReference type="Gene3D" id="1.10.10.10">
    <property type="entry name" value="Winged helix-like DNA-binding domain superfamily/Winged helix DNA-binding domain"/>
    <property type="match status" value="1"/>
</dbReference>
<evidence type="ECO:0000256" key="1">
    <source>
        <dbReference type="ARBA" id="ARBA00004496"/>
    </source>
</evidence>
<dbReference type="RefSeq" id="WP_179647209.1">
    <property type="nucleotide sequence ID" value="NZ_OBQF01000006.1"/>
</dbReference>
<dbReference type="InterPro" id="IPR036388">
    <property type="entry name" value="WH-like_DNA-bd_sf"/>
</dbReference>
<dbReference type="PANTHER" id="PTHR33164:SF5">
    <property type="entry name" value="ORGANIC HYDROPEROXIDE RESISTANCE TRANSCRIPTIONAL REGULATOR"/>
    <property type="match status" value="1"/>
</dbReference>
<keyword evidence="6" id="KW-1185">Reference proteome</keyword>
<evidence type="ECO:0000313" key="6">
    <source>
        <dbReference type="Proteomes" id="UP000219412"/>
    </source>
</evidence>
<dbReference type="Pfam" id="PF01047">
    <property type="entry name" value="MarR"/>
    <property type="match status" value="1"/>
</dbReference>
<keyword evidence="3" id="KW-0175">Coiled coil</keyword>
<dbReference type="Proteomes" id="UP000219412">
    <property type="component" value="Unassembled WGS sequence"/>
</dbReference>
<dbReference type="SUPFAM" id="SSF46785">
    <property type="entry name" value="Winged helix' DNA-binding domain"/>
    <property type="match status" value="1"/>
</dbReference>
<protein>
    <submittedName>
        <fullName evidence="5">DNA-binding MarR family transcriptional regulator</fullName>
    </submittedName>
</protein>
<proteinExistence type="predicted"/>
<dbReference type="PANTHER" id="PTHR33164">
    <property type="entry name" value="TRANSCRIPTIONAL REGULATOR, MARR FAMILY"/>
    <property type="match status" value="1"/>
</dbReference>
<dbReference type="PROSITE" id="PS50995">
    <property type="entry name" value="HTH_MARR_2"/>
    <property type="match status" value="1"/>
</dbReference>
<name>A0A285UW29_9STAP</name>
<evidence type="ECO:0000256" key="2">
    <source>
        <dbReference type="ARBA" id="ARBA00023125"/>
    </source>
</evidence>
<dbReference type="GO" id="GO:0003677">
    <property type="term" value="F:DNA binding"/>
    <property type="evidence" value="ECO:0007669"/>
    <property type="project" value="UniProtKB-KW"/>
</dbReference>
<evidence type="ECO:0000313" key="5">
    <source>
        <dbReference type="EMBL" id="SOC44451.1"/>
    </source>
</evidence>
<dbReference type="InterPro" id="IPR036390">
    <property type="entry name" value="WH_DNA-bd_sf"/>
</dbReference>
<dbReference type="AlphaFoldDB" id="A0A285UW29"/>
<feature type="domain" description="HTH marR-type" evidence="4">
    <location>
        <begin position="7"/>
        <end position="138"/>
    </location>
</feature>
<sequence>MDNSNLDDRLCFNLYNIQRRVNRFYSDHVLHDTDLTYTQYLVLTLLWQHEKLNLKSVAELLQLDNATVSPLVKRIESAGYVKREKDIYDQRHVYITATEAGKELEEKIGRRHTLFIDNLSLEADEIQGLLDTLKQIDSNLNKLKTTQH</sequence>
<comment type="subcellular location">
    <subcellularLocation>
        <location evidence="1">Cytoplasm</location>
    </subcellularLocation>
</comment>
<reference evidence="6" key="1">
    <citation type="submission" date="2017-08" db="EMBL/GenBank/DDBJ databases">
        <authorList>
            <person name="Varghese N."/>
            <person name="Submissions S."/>
        </authorList>
    </citation>
    <scope>NUCLEOTIDE SEQUENCE [LARGE SCALE GENOMIC DNA]</scope>
    <source>
        <strain evidence="6">DSM 23173</strain>
    </source>
</reference>
<keyword evidence="2 5" id="KW-0238">DNA-binding</keyword>
<evidence type="ECO:0000259" key="4">
    <source>
        <dbReference type="PROSITE" id="PS50995"/>
    </source>
</evidence>
<feature type="coiled-coil region" evidence="3">
    <location>
        <begin position="116"/>
        <end position="146"/>
    </location>
</feature>
<dbReference type="GO" id="GO:0006950">
    <property type="term" value="P:response to stress"/>
    <property type="evidence" value="ECO:0007669"/>
    <property type="project" value="TreeGrafter"/>
</dbReference>
<dbReference type="EMBL" id="OBQF01000006">
    <property type="protein sequence ID" value="SOC44451.1"/>
    <property type="molecule type" value="Genomic_DNA"/>
</dbReference>
<organism evidence="5 6">
    <name type="scientific">Salinicoccus kekensis</name>
    <dbReference type="NCBI Taxonomy" id="714307"/>
    <lineage>
        <taxon>Bacteria</taxon>
        <taxon>Bacillati</taxon>
        <taxon>Bacillota</taxon>
        <taxon>Bacilli</taxon>
        <taxon>Bacillales</taxon>
        <taxon>Staphylococcaceae</taxon>
        <taxon>Salinicoccus</taxon>
    </lineage>
</organism>
<accession>A0A285UW29</accession>
<evidence type="ECO:0000256" key="3">
    <source>
        <dbReference type="SAM" id="Coils"/>
    </source>
</evidence>
<dbReference type="SMART" id="SM00347">
    <property type="entry name" value="HTH_MARR"/>
    <property type="match status" value="1"/>
</dbReference>
<dbReference type="GO" id="GO:0003700">
    <property type="term" value="F:DNA-binding transcription factor activity"/>
    <property type="evidence" value="ECO:0007669"/>
    <property type="project" value="InterPro"/>
</dbReference>
<dbReference type="GO" id="GO:0005737">
    <property type="term" value="C:cytoplasm"/>
    <property type="evidence" value="ECO:0007669"/>
    <property type="project" value="UniProtKB-SubCell"/>
</dbReference>
<dbReference type="InterPro" id="IPR000835">
    <property type="entry name" value="HTH_MarR-typ"/>
</dbReference>
<dbReference type="InterPro" id="IPR039422">
    <property type="entry name" value="MarR/SlyA-like"/>
</dbReference>